<accession>A0AAX6ML97</accession>
<evidence type="ECO:0000313" key="2">
    <source>
        <dbReference type="Proteomes" id="UP001369815"/>
    </source>
</evidence>
<dbReference type="AlphaFoldDB" id="A0AAX6ML97"/>
<dbReference type="Proteomes" id="UP001369815">
    <property type="component" value="Unassembled WGS sequence"/>
</dbReference>
<sequence length="529" mass="58867">MPSCIYIDKAKVGPEAMELLELLKSLPINEAFALLGTLREEGDPATVLSGLKDDTLEDHMVSSGLDTQGPIPPRSMLELELMANNSKAYHALRRISPAALAKSDLLRQIRPSMHDYHIAFDKDAMQFANDFFKEAEELWKEEQDSCTAVAGAILLSLSLIGNSRDHAVLSYAQKAMQMSRNLGLFNAADAATSKAKEMPEEDMISSCYAAWGTFNWNVLVSFFYRQPGAESPSLAPTLPIPGETILERGIEGILEGKSVDEDPQKMIFPMLCRFWQIIRGAGWIYTPAEGGPPKVFRMALAEHTFRELIAWAESLPSPLLRAEGRSHHVTVIHIWLHCAILDVFRPFTGKPEGERPRLTTFLARDSSPDAAYAASVGQLKNLIVEYRSNYVASTYSILWHTGLLYLANAMLKDTNDPEWRVYLLLCLYGYENLSRPYLISEVIAQGLLSMSLKGTDMAGSEAQKIINEVKEGRLEGTEQGHDDEPRATFMVDLDLALKKPEEASAENLAAEFDNLALFQEFLNEEETGV</sequence>
<protein>
    <submittedName>
        <fullName evidence="1">Uncharacterized protein</fullName>
    </submittedName>
</protein>
<evidence type="ECO:0000313" key="1">
    <source>
        <dbReference type="EMBL" id="KAK6953415.1"/>
    </source>
</evidence>
<dbReference type="EMBL" id="JBANMG010000005">
    <property type="protein sequence ID" value="KAK6953415.1"/>
    <property type="molecule type" value="Genomic_DNA"/>
</dbReference>
<comment type="caution">
    <text evidence="1">The sequence shown here is derived from an EMBL/GenBank/DDBJ whole genome shotgun (WGS) entry which is preliminary data.</text>
</comment>
<reference evidence="1 2" key="1">
    <citation type="journal article" date="2024" name="Front Chem Biol">
        <title>Unveiling the potential of Daldinia eschscholtzii MFLUCC 19-0629 through bioactivity and bioinformatics studies for enhanced sustainable agriculture production.</title>
        <authorList>
            <person name="Brooks S."/>
            <person name="Weaver J.A."/>
            <person name="Klomchit A."/>
            <person name="Alharthi S.A."/>
            <person name="Onlamun T."/>
            <person name="Nurani R."/>
            <person name="Vong T.K."/>
            <person name="Alberti F."/>
            <person name="Greco C."/>
        </authorList>
    </citation>
    <scope>NUCLEOTIDE SEQUENCE [LARGE SCALE GENOMIC DNA]</scope>
    <source>
        <strain evidence="1">MFLUCC 19-0629</strain>
    </source>
</reference>
<dbReference type="CDD" id="cd12148">
    <property type="entry name" value="fungal_TF_MHR"/>
    <property type="match status" value="1"/>
</dbReference>
<name>A0AAX6ML97_9PEZI</name>
<gene>
    <name evidence="1" type="ORF">Daesc_005719</name>
</gene>
<dbReference type="InterPro" id="IPR053187">
    <property type="entry name" value="Notoamide_regulator"/>
</dbReference>
<organism evidence="1 2">
    <name type="scientific">Daldinia eschscholtzii</name>
    <dbReference type="NCBI Taxonomy" id="292717"/>
    <lineage>
        <taxon>Eukaryota</taxon>
        <taxon>Fungi</taxon>
        <taxon>Dikarya</taxon>
        <taxon>Ascomycota</taxon>
        <taxon>Pezizomycotina</taxon>
        <taxon>Sordariomycetes</taxon>
        <taxon>Xylariomycetidae</taxon>
        <taxon>Xylariales</taxon>
        <taxon>Hypoxylaceae</taxon>
        <taxon>Daldinia</taxon>
    </lineage>
</organism>
<dbReference type="PANTHER" id="PTHR47256">
    <property type="entry name" value="ZN(II)2CYS6 TRANSCRIPTION FACTOR (EUROFUNG)-RELATED"/>
    <property type="match status" value="1"/>
</dbReference>
<keyword evidence="2" id="KW-1185">Reference proteome</keyword>
<proteinExistence type="predicted"/>
<dbReference type="PANTHER" id="PTHR47256:SF1">
    <property type="entry name" value="ZN(II)2CYS6 TRANSCRIPTION FACTOR (EUROFUNG)"/>
    <property type="match status" value="1"/>
</dbReference>